<evidence type="ECO:0000256" key="2">
    <source>
        <dbReference type="ARBA" id="ARBA00022801"/>
    </source>
</evidence>
<evidence type="ECO:0000256" key="5">
    <source>
        <dbReference type="SAM" id="SignalP"/>
    </source>
</evidence>
<evidence type="ECO:0000256" key="1">
    <source>
        <dbReference type="ARBA" id="ARBA00005641"/>
    </source>
</evidence>
<comment type="similarity">
    <text evidence="1 4">Belongs to the glycosyl hydrolase 5 (cellulase A) family.</text>
</comment>
<feature type="signal peptide" evidence="5">
    <location>
        <begin position="1"/>
        <end position="21"/>
    </location>
</feature>
<dbReference type="EMBL" id="JBDJPC010000013">
    <property type="protein sequence ID" value="KAL1489000.1"/>
    <property type="molecule type" value="Genomic_DNA"/>
</dbReference>
<dbReference type="InterPro" id="IPR017853">
    <property type="entry name" value="GH"/>
</dbReference>
<dbReference type="EMBL" id="GQ375157">
    <property type="protein sequence ID" value="ACU52527.1"/>
    <property type="molecule type" value="mRNA"/>
</dbReference>
<evidence type="ECO:0000259" key="6">
    <source>
        <dbReference type="Pfam" id="PF00150"/>
    </source>
</evidence>
<gene>
    <name evidence="7" type="primary">MAN1</name>
    <name evidence="8" type="ORF">ABEB36_014779</name>
</gene>
<dbReference type="AlphaFoldDB" id="C8CAP6"/>
<dbReference type="InterPro" id="IPR001547">
    <property type="entry name" value="Glyco_hydro_5"/>
</dbReference>
<proteinExistence type="evidence at transcript level"/>
<keyword evidence="5" id="KW-0732">Signal</keyword>
<evidence type="ECO:0000313" key="8">
    <source>
        <dbReference type="EMBL" id="KAL1489000.1"/>
    </source>
</evidence>
<dbReference type="Proteomes" id="UP001566132">
    <property type="component" value="Unassembled WGS sequence"/>
</dbReference>
<dbReference type="PANTHER" id="PTHR34142">
    <property type="entry name" value="ENDO-BETA-1,4-GLUCANASE A"/>
    <property type="match status" value="1"/>
</dbReference>
<dbReference type="CAZy" id="GH5">
    <property type="family name" value="Glycoside Hydrolase Family 5"/>
</dbReference>
<sequence length="321" mass="35263">MTADTLTRALLLLLLLRAAAAVPGFTVSGTRILDANGQEFMIRGVSHAHTWYKDDINGAITSIAAAGANTVRIVLSNGGQWTKDNLDSVQNILSLCESHKLIAMLEVHDATGNDSQETLENAVNYWKELRDLLIGKEDRVIINIANEWFGTWDTAGWADGYKVVIPELRNAGLEHLLVVDTAGYGQYPQAIFEKGKEVFQTDLLARTVFSIHMYEYAATDVTMIKGNIDSALNTGIPVIIGEFGDRKPESQHVDIDTIMSYTREKSVGWLAWSWYGNGNDESILDLTNGPSGDYSLTNVGSQIVDSENGIRKTSTICSIFN</sequence>
<evidence type="ECO:0000313" key="9">
    <source>
        <dbReference type="Proteomes" id="UP001566132"/>
    </source>
</evidence>
<protein>
    <submittedName>
        <fullName evidence="7">CBB mannanase</fullName>
    </submittedName>
</protein>
<dbReference type="SMR" id="C8CAP6"/>
<keyword evidence="3 4" id="KW-0326">Glycosidase</keyword>
<dbReference type="Pfam" id="PF00150">
    <property type="entry name" value="Cellulase"/>
    <property type="match status" value="1"/>
</dbReference>
<reference evidence="7" key="2">
    <citation type="journal article" date="2012" name="Proc. Natl. Acad. Sci. U.S.A.">
        <title>Adaptive horizontal transfer of a bacterial gene to an invasive insect pest of coffee.</title>
        <authorList>
            <person name="Acuna R."/>
            <person name="Padilla B.E."/>
            <person name="Florez-Ramos C.P."/>
            <person name="Rubio J.D."/>
            <person name="Herrera J.C."/>
            <person name="Benavides P."/>
            <person name="Lee S.J."/>
            <person name="Yeats T.H."/>
            <person name="Egan A.N."/>
            <person name="Doyle J.J."/>
            <person name="Rose J.K."/>
        </authorList>
    </citation>
    <scope>NUCLEOTIDE SEQUENCE</scope>
</reference>
<feature type="chain" id="PRO_5007649293" evidence="5">
    <location>
        <begin position="22"/>
        <end position="321"/>
    </location>
</feature>
<keyword evidence="9" id="KW-1185">Reference proteome</keyword>
<accession>C8CAP6</accession>
<dbReference type="EMBL" id="GQ375156">
    <property type="protein sequence ID" value="ACU52526.1"/>
    <property type="molecule type" value="Genomic_DNA"/>
</dbReference>
<name>C8CAP6_HYPHA</name>
<reference evidence="8 9" key="3">
    <citation type="submission" date="2024-05" db="EMBL/GenBank/DDBJ databases">
        <title>Genetic variation in Jamaican populations of the coffee berry borer (Hypothenemus hampei).</title>
        <authorList>
            <person name="Errbii M."/>
            <person name="Myrie A."/>
        </authorList>
    </citation>
    <scope>NUCLEOTIDE SEQUENCE [LARGE SCALE GENOMIC DNA]</scope>
    <source>
        <strain evidence="8">JA-Hopewell-2020-01-JO</strain>
        <tissue evidence="8">Whole body</tissue>
    </source>
</reference>
<evidence type="ECO:0000256" key="4">
    <source>
        <dbReference type="RuleBase" id="RU361153"/>
    </source>
</evidence>
<dbReference type="GO" id="GO:0004553">
    <property type="term" value="F:hydrolase activity, hydrolyzing O-glycosyl compounds"/>
    <property type="evidence" value="ECO:0007669"/>
    <property type="project" value="InterPro"/>
</dbReference>
<dbReference type="SUPFAM" id="SSF51445">
    <property type="entry name" value="(Trans)glycosidases"/>
    <property type="match status" value="1"/>
</dbReference>
<evidence type="ECO:0000313" key="7">
    <source>
        <dbReference type="EMBL" id="ACU52526.1"/>
    </source>
</evidence>
<reference evidence="7" key="1">
    <citation type="submission" date="2009-07" db="EMBL/GenBank/DDBJ databases">
        <title>Cloning and characterization of a mannanase from Hypothenemus hampei.</title>
        <authorList>
            <person name="Zornosa R.A."/>
            <person name="Lee S.-J."/>
            <person name="Rose J.K.C."/>
        </authorList>
    </citation>
    <scope>NUCLEOTIDE SEQUENCE</scope>
</reference>
<organism evidence="7">
    <name type="scientific">Hypothenemus hampei</name>
    <name type="common">Coffee berry borer</name>
    <dbReference type="NCBI Taxonomy" id="57062"/>
    <lineage>
        <taxon>Eukaryota</taxon>
        <taxon>Metazoa</taxon>
        <taxon>Ecdysozoa</taxon>
        <taxon>Arthropoda</taxon>
        <taxon>Hexapoda</taxon>
        <taxon>Insecta</taxon>
        <taxon>Pterygota</taxon>
        <taxon>Neoptera</taxon>
        <taxon>Endopterygota</taxon>
        <taxon>Coleoptera</taxon>
        <taxon>Polyphaga</taxon>
        <taxon>Cucujiformia</taxon>
        <taxon>Curculionidae</taxon>
        <taxon>Scolytinae</taxon>
        <taxon>Hypothenemus</taxon>
    </lineage>
</organism>
<dbReference type="PANTHER" id="PTHR34142:SF1">
    <property type="entry name" value="GLYCOSIDE HYDROLASE FAMILY 5 DOMAIN-CONTAINING PROTEIN"/>
    <property type="match status" value="1"/>
</dbReference>
<dbReference type="GO" id="GO:0009251">
    <property type="term" value="P:glucan catabolic process"/>
    <property type="evidence" value="ECO:0007669"/>
    <property type="project" value="TreeGrafter"/>
</dbReference>
<feature type="domain" description="Glycoside hydrolase family 5" evidence="6">
    <location>
        <begin position="33"/>
        <end position="277"/>
    </location>
</feature>
<keyword evidence="2 4" id="KW-0378">Hydrolase</keyword>
<dbReference type="Gene3D" id="3.20.20.80">
    <property type="entry name" value="Glycosidases"/>
    <property type="match status" value="1"/>
</dbReference>
<evidence type="ECO:0000256" key="3">
    <source>
        <dbReference type="ARBA" id="ARBA00023295"/>
    </source>
</evidence>